<dbReference type="OrthoDB" id="7226352at2"/>
<reference evidence="1 2" key="1">
    <citation type="submission" date="2018-05" db="EMBL/GenBank/DDBJ databases">
        <title>Comparative genomic sequence analysis between strain HN4 and CCM 8460T (Falsochrobactrum ovis) will provide more evidence to prove that HN4 is a new species of Falsochrobactrum.</title>
        <authorList>
            <person name="Lyu W."/>
            <person name="Sun L."/>
            <person name="Yao L."/>
        </authorList>
    </citation>
    <scope>NUCLEOTIDE SEQUENCE [LARGE SCALE GENOMIC DNA]</scope>
    <source>
        <strain evidence="1 2">HN4</strain>
    </source>
</reference>
<dbReference type="Proteomes" id="UP000245865">
    <property type="component" value="Unassembled WGS sequence"/>
</dbReference>
<dbReference type="EMBL" id="QGDB01000002">
    <property type="protein sequence ID" value="PWL18804.1"/>
    <property type="molecule type" value="Genomic_DNA"/>
</dbReference>
<accession>A0A316JBH6</accession>
<keyword evidence="2" id="KW-1185">Reference proteome</keyword>
<organism evidence="1 2">
    <name type="scientific">Falsochrobactrum shanghaiense</name>
    <dbReference type="NCBI Taxonomy" id="2201899"/>
    <lineage>
        <taxon>Bacteria</taxon>
        <taxon>Pseudomonadati</taxon>
        <taxon>Pseudomonadota</taxon>
        <taxon>Alphaproteobacteria</taxon>
        <taxon>Hyphomicrobiales</taxon>
        <taxon>Brucellaceae</taxon>
        <taxon>Falsochrobactrum</taxon>
    </lineage>
</organism>
<dbReference type="AlphaFoldDB" id="A0A316JBH6"/>
<protein>
    <submittedName>
        <fullName evidence="1">Uncharacterized protein</fullName>
    </submittedName>
</protein>
<name>A0A316JBH6_9HYPH</name>
<dbReference type="RefSeq" id="WP_109705699.1">
    <property type="nucleotide sequence ID" value="NZ_QGDB01000002.1"/>
</dbReference>
<gene>
    <name evidence="1" type="ORF">DKP76_07000</name>
</gene>
<comment type="caution">
    <text evidence="1">The sequence shown here is derived from an EMBL/GenBank/DDBJ whole genome shotgun (WGS) entry which is preliminary data.</text>
</comment>
<sequence>MSNDRQGAGAPAFQNTPWHVTQAGVDAVDAAVIADCKGNEVMGTSEWCRCRPDYAQLFAAAPDLYEALYRLSVDCRLAGLEEQAGFDCWLSMADKALAKARGEA</sequence>
<evidence type="ECO:0000313" key="2">
    <source>
        <dbReference type="Proteomes" id="UP000245865"/>
    </source>
</evidence>
<evidence type="ECO:0000313" key="1">
    <source>
        <dbReference type="EMBL" id="PWL18804.1"/>
    </source>
</evidence>
<proteinExistence type="predicted"/>